<evidence type="ECO:0008006" key="4">
    <source>
        <dbReference type="Google" id="ProtNLM"/>
    </source>
</evidence>
<evidence type="ECO:0000313" key="2">
    <source>
        <dbReference type="EMBL" id="PIU98254.1"/>
    </source>
</evidence>
<sequence length="176" mass="20857">MKKGKKNITQIDANKDTEFIKWQAPEFEYRPKDVSWYWLSLMAAIALIALAVWQKNFLFAIFIALAWLVITSLANRFPTIWEFKIDEKGLSVFLPNKKSGNNRFYLYEELEGFDIHPAGEEYKELVLKIKKKFSPYLKINIHLNDEEKIKNFLFKRLAKHEYEISLTDSLSKLIKF</sequence>
<gene>
    <name evidence="2" type="ORF">COS61_02370</name>
</gene>
<comment type="caution">
    <text evidence="2">The sequence shown here is derived from an EMBL/GenBank/DDBJ whole genome shotgun (WGS) entry which is preliminary data.</text>
</comment>
<dbReference type="EMBL" id="PEVJ01000058">
    <property type="protein sequence ID" value="PIU98254.1"/>
    <property type="molecule type" value="Genomic_DNA"/>
</dbReference>
<dbReference type="AlphaFoldDB" id="A0A2M7B549"/>
<organism evidence="2 3">
    <name type="scientific">Candidatus Wolfebacteria bacterium CG03_land_8_20_14_0_80_40_12</name>
    <dbReference type="NCBI Taxonomy" id="1975069"/>
    <lineage>
        <taxon>Bacteria</taxon>
        <taxon>Candidatus Wolfeibacteriota</taxon>
    </lineage>
</organism>
<keyword evidence="1" id="KW-0472">Membrane</keyword>
<evidence type="ECO:0000313" key="3">
    <source>
        <dbReference type="Proteomes" id="UP000228949"/>
    </source>
</evidence>
<feature type="transmembrane region" description="Helical" evidence="1">
    <location>
        <begin position="36"/>
        <end position="53"/>
    </location>
</feature>
<reference evidence="3" key="1">
    <citation type="submission" date="2017-09" db="EMBL/GenBank/DDBJ databases">
        <title>Depth-based differentiation of microbial function through sediment-hosted aquifers and enrichment of novel symbionts in the deep terrestrial subsurface.</title>
        <authorList>
            <person name="Probst A.J."/>
            <person name="Ladd B."/>
            <person name="Jarett J.K."/>
            <person name="Geller-Mcgrath D.E."/>
            <person name="Sieber C.M.K."/>
            <person name="Emerson J.B."/>
            <person name="Anantharaman K."/>
            <person name="Thomas B.C."/>
            <person name="Malmstrom R."/>
            <person name="Stieglmeier M."/>
            <person name="Klingl A."/>
            <person name="Woyke T."/>
            <person name="Ryan C.M."/>
            <person name="Banfield J.F."/>
        </authorList>
    </citation>
    <scope>NUCLEOTIDE SEQUENCE [LARGE SCALE GENOMIC DNA]</scope>
</reference>
<name>A0A2M7B549_9BACT</name>
<protein>
    <recommendedName>
        <fullName evidence="4">DUF5673 domain-containing protein</fullName>
    </recommendedName>
</protein>
<keyword evidence="1" id="KW-0812">Transmembrane</keyword>
<evidence type="ECO:0000256" key="1">
    <source>
        <dbReference type="SAM" id="Phobius"/>
    </source>
</evidence>
<proteinExistence type="predicted"/>
<feature type="transmembrane region" description="Helical" evidence="1">
    <location>
        <begin position="59"/>
        <end position="78"/>
    </location>
</feature>
<keyword evidence="1" id="KW-1133">Transmembrane helix</keyword>
<accession>A0A2M7B549</accession>
<dbReference type="Proteomes" id="UP000228949">
    <property type="component" value="Unassembled WGS sequence"/>
</dbReference>